<dbReference type="Proteomes" id="UP000886602">
    <property type="component" value="Unassembled WGS sequence"/>
</dbReference>
<sequence>MNTKSTKPSSTTEATAIKPTATVVTPGPGALSDGELDQVSAGLSLMDGGTVLPLAPGDELLNLGKLVGGKDLLAQIRPGGRGVNPIDHQSRDMD</sequence>
<protein>
    <submittedName>
        <fullName evidence="2">Uncharacterized protein</fullName>
    </submittedName>
</protein>
<evidence type="ECO:0000313" key="2">
    <source>
        <dbReference type="EMBL" id="MBK7422767.1"/>
    </source>
</evidence>
<evidence type="ECO:0000256" key="1">
    <source>
        <dbReference type="SAM" id="MobiDB-lite"/>
    </source>
</evidence>
<evidence type="ECO:0000313" key="3">
    <source>
        <dbReference type="Proteomes" id="UP000886602"/>
    </source>
</evidence>
<dbReference type="AlphaFoldDB" id="A0A9D7F688"/>
<comment type="caution">
    <text evidence="2">The sequence shown here is derived from an EMBL/GenBank/DDBJ whole genome shotgun (WGS) entry which is preliminary data.</text>
</comment>
<accession>A0A9D7F688</accession>
<gene>
    <name evidence="2" type="ORF">IPJ48_06530</name>
</gene>
<dbReference type="EMBL" id="JADJNC010000009">
    <property type="protein sequence ID" value="MBK7422767.1"/>
    <property type="molecule type" value="Genomic_DNA"/>
</dbReference>
<feature type="compositionally biased region" description="Polar residues" evidence="1">
    <location>
        <begin position="1"/>
        <end position="14"/>
    </location>
</feature>
<feature type="region of interest" description="Disordered" evidence="1">
    <location>
        <begin position="1"/>
        <end position="30"/>
    </location>
</feature>
<proteinExistence type="predicted"/>
<organism evidence="2 3">
    <name type="scientific">Candidatus Propionivibrio dominans</name>
    <dbReference type="NCBI Taxonomy" id="2954373"/>
    <lineage>
        <taxon>Bacteria</taxon>
        <taxon>Pseudomonadati</taxon>
        <taxon>Pseudomonadota</taxon>
        <taxon>Betaproteobacteria</taxon>
        <taxon>Rhodocyclales</taxon>
        <taxon>Rhodocyclaceae</taxon>
        <taxon>Propionivibrio</taxon>
    </lineage>
</organism>
<reference evidence="2" key="1">
    <citation type="submission" date="2020-10" db="EMBL/GenBank/DDBJ databases">
        <title>Connecting structure to function with the recovery of over 1000 high-quality activated sludge metagenome-assembled genomes encoding full-length rRNA genes using long-read sequencing.</title>
        <authorList>
            <person name="Singleton C.M."/>
            <person name="Petriglieri F."/>
            <person name="Kristensen J.M."/>
            <person name="Kirkegaard R.H."/>
            <person name="Michaelsen T.Y."/>
            <person name="Andersen M.H."/>
            <person name="Karst S.M."/>
            <person name="Dueholm M.S."/>
            <person name="Nielsen P.H."/>
            <person name="Albertsen M."/>
        </authorList>
    </citation>
    <scope>NUCLEOTIDE SEQUENCE</scope>
    <source>
        <strain evidence="2">EsbW_18-Q3-R4-48_MAXAC.044</strain>
    </source>
</reference>
<name>A0A9D7F688_9RHOO</name>